<evidence type="ECO:0000313" key="1">
    <source>
        <dbReference type="EMBL" id="OHA42340.1"/>
    </source>
</evidence>
<dbReference type="Proteomes" id="UP000177269">
    <property type="component" value="Unassembled WGS sequence"/>
</dbReference>
<proteinExistence type="predicted"/>
<evidence type="ECO:0000313" key="2">
    <source>
        <dbReference type="Proteomes" id="UP000177269"/>
    </source>
</evidence>
<reference evidence="1 2" key="1">
    <citation type="journal article" date="2016" name="Nat. Commun.">
        <title>Thousands of microbial genomes shed light on interconnected biogeochemical processes in an aquifer system.</title>
        <authorList>
            <person name="Anantharaman K."/>
            <person name="Brown C.T."/>
            <person name="Hug L.A."/>
            <person name="Sharon I."/>
            <person name="Castelle C.J."/>
            <person name="Probst A.J."/>
            <person name="Thomas B.C."/>
            <person name="Singh A."/>
            <person name="Wilkins M.J."/>
            <person name="Karaoz U."/>
            <person name="Brodie E.L."/>
            <person name="Williams K.H."/>
            <person name="Hubbard S.S."/>
            <person name="Banfield J.F."/>
        </authorList>
    </citation>
    <scope>NUCLEOTIDE SEQUENCE [LARGE SCALE GENOMIC DNA]</scope>
</reference>
<name>A0A1G2P1Y9_9BACT</name>
<dbReference type="AlphaFoldDB" id="A0A1G2P1Y9"/>
<sequence>MQKHSVLDEAMVERLKSAKYTEKQIRDIEYFLHNLHNTARICIAALLVSLAAKKNKISFQEIMYQLVSVYNKNWERDDFKRRGDPDDLTDGRGLRNATLITSLYTKLGLPPPNRLGFIN</sequence>
<comment type="caution">
    <text evidence="1">The sequence shown here is derived from an EMBL/GenBank/DDBJ whole genome shotgun (WGS) entry which is preliminary data.</text>
</comment>
<protein>
    <submittedName>
        <fullName evidence="1">Uncharacterized protein</fullName>
    </submittedName>
</protein>
<organism evidence="1 2">
    <name type="scientific">Candidatus Taylorbacteria bacterium RIFCSPLOWO2_12_FULL_43_20</name>
    <dbReference type="NCBI Taxonomy" id="1802332"/>
    <lineage>
        <taxon>Bacteria</taxon>
        <taxon>Candidatus Tayloriibacteriota</taxon>
    </lineage>
</organism>
<dbReference type="EMBL" id="MHSK01000014">
    <property type="protein sequence ID" value="OHA42340.1"/>
    <property type="molecule type" value="Genomic_DNA"/>
</dbReference>
<gene>
    <name evidence="1" type="ORF">A3G52_01375</name>
</gene>
<accession>A0A1G2P1Y9</accession>